<dbReference type="RefSeq" id="WP_270027440.1">
    <property type="nucleotide sequence ID" value="NZ_JAPDDP010000046.1"/>
</dbReference>
<evidence type="ECO:0000313" key="4">
    <source>
        <dbReference type="Proteomes" id="UP001147653"/>
    </source>
</evidence>
<keyword evidence="4" id="KW-1185">Reference proteome</keyword>
<keyword evidence="1" id="KW-0863">Zinc-finger</keyword>
<comment type="caution">
    <text evidence="3">The sequence shown here is derived from an EMBL/GenBank/DDBJ whole genome shotgun (WGS) entry which is preliminary data.</text>
</comment>
<dbReference type="PROSITE" id="PS50966">
    <property type="entry name" value="ZF_SWIM"/>
    <property type="match status" value="1"/>
</dbReference>
<protein>
    <submittedName>
        <fullName evidence="3">SWIM zinc finger domain-containing protein</fullName>
    </submittedName>
</protein>
<reference evidence="3" key="1">
    <citation type="submission" date="2022-10" db="EMBL/GenBank/DDBJ databases">
        <title>The WGS of Solirubrobacter phytolaccae KCTC 29190.</title>
        <authorList>
            <person name="Jiang Z."/>
        </authorList>
    </citation>
    <scope>NUCLEOTIDE SEQUENCE</scope>
    <source>
        <strain evidence="3">KCTC 29190</strain>
    </source>
</reference>
<dbReference type="GO" id="GO:0008270">
    <property type="term" value="F:zinc ion binding"/>
    <property type="evidence" value="ECO:0007669"/>
    <property type="project" value="UniProtKB-KW"/>
</dbReference>
<feature type="domain" description="SWIM-type" evidence="2">
    <location>
        <begin position="367"/>
        <end position="402"/>
    </location>
</feature>
<keyword evidence="1" id="KW-0479">Metal-binding</keyword>
<sequence>MIEHAYTYAHPSTATADALDLATSGGVAAHPHLFRGELNDPAIHASAILAVARTARARFFEHGKVITDPVVTCHADRIRFEALSSCAGVYARHDALLSGADGEVLRVGVTNVDVNEATRGVLARVGGTGWLHLAVGEDEVQVAGPGGVAVERKVALPTRWVKGFGEVGVASRALQPGFELSGVAAQRFLRTSVPRTREVFLMPGGRWSVAGGAGAVAVRDPERLKLLEPLARFGSALRVWGGPTGVSAFTLTLGTAGTFTLVLSPASSRGFSGEGGSLNPLATEALQPQADDAELDLAWQPKLAGDPAVLDVLAARGRAGFDLDAGGFFHRDLPYDLTQVEALHPRLLAARKLVPEVRWEGDHAWVGQYRVSPPACTCEWWGRYRGERGPCKHVLAAELARDA</sequence>
<gene>
    <name evidence="3" type="ORF">OJ997_22295</name>
</gene>
<keyword evidence="1" id="KW-0862">Zinc</keyword>
<dbReference type="InterPro" id="IPR007527">
    <property type="entry name" value="Znf_SWIM"/>
</dbReference>
<organism evidence="3 4">
    <name type="scientific">Solirubrobacter phytolaccae</name>
    <dbReference type="NCBI Taxonomy" id="1404360"/>
    <lineage>
        <taxon>Bacteria</taxon>
        <taxon>Bacillati</taxon>
        <taxon>Actinomycetota</taxon>
        <taxon>Thermoleophilia</taxon>
        <taxon>Solirubrobacterales</taxon>
        <taxon>Solirubrobacteraceae</taxon>
        <taxon>Solirubrobacter</taxon>
    </lineage>
</organism>
<evidence type="ECO:0000313" key="3">
    <source>
        <dbReference type="EMBL" id="MDA0183056.1"/>
    </source>
</evidence>
<dbReference type="Proteomes" id="UP001147653">
    <property type="component" value="Unassembled WGS sequence"/>
</dbReference>
<dbReference type="Pfam" id="PF04434">
    <property type="entry name" value="SWIM"/>
    <property type="match status" value="1"/>
</dbReference>
<dbReference type="EMBL" id="JAPDDP010000046">
    <property type="protein sequence ID" value="MDA0183056.1"/>
    <property type="molecule type" value="Genomic_DNA"/>
</dbReference>
<dbReference type="AlphaFoldDB" id="A0A9X3NF94"/>
<accession>A0A9X3NF94</accession>
<evidence type="ECO:0000259" key="2">
    <source>
        <dbReference type="PROSITE" id="PS50966"/>
    </source>
</evidence>
<name>A0A9X3NF94_9ACTN</name>
<evidence type="ECO:0000256" key="1">
    <source>
        <dbReference type="PROSITE-ProRule" id="PRU00325"/>
    </source>
</evidence>
<proteinExistence type="predicted"/>